<dbReference type="InterPro" id="IPR004358">
    <property type="entry name" value="Sig_transdc_His_kin-like_C"/>
</dbReference>
<dbReference type="InterPro" id="IPR003594">
    <property type="entry name" value="HATPase_dom"/>
</dbReference>
<dbReference type="PANTHER" id="PTHR42878:SF15">
    <property type="entry name" value="BACTERIOPHYTOCHROME"/>
    <property type="match status" value="1"/>
</dbReference>
<keyword evidence="4" id="KW-0418">Kinase</keyword>
<evidence type="ECO:0000256" key="1">
    <source>
        <dbReference type="ARBA" id="ARBA00000085"/>
    </source>
</evidence>
<evidence type="ECO:0000256" key="4">
    <source>
        <dbReference type="ARBA" id="ARBA00022777"/>
    </source>
</evidence>
<dbReference type="InterPro" id="IPR050351">
    <property type="entry name" value="BphY/WalK/GraS-like"/>
</dbReference>
<dbReference type="SUPFAM" id="SSF55874">
    <property type="entry name" value="ATPase domain of HSP90 chaperone/DNA topoisomerase II/histidine kinase"/>
    <property type="match status" value="1"/>
</dbReference>
<keyword evidence="3 6" id="KW-0808">Transferase</keyword>
<accession>A0A645CR21</accession>
<dbReference type="GO" id="GO:0007234">
    <property type="term" value="P:osmosensory signaling via phosphorelay pathway"/>
    <property type="evidence" value="ECO:0007669"/>
    <property type="project" value="TreeGrafter"/>
</dbReference>
<dbReference type="GO" id="GO:0030295">
    <property type="term" value="F:protein kinase activator activity"/>
    <property type="evidence" value="ECO:0007669"/>
    <property type="project" value="TreeGrafter"/>
</dbReference>
<reference evidence="6" key="1">
    <citation type="submission" date="2019-08" db="EMBL/GenBank/DDBJ databases">
        <authorList>
            <person name="Kucharzyk K."/>
            <person name="Murdoch R.W."/>
            <person name="Higgins S."/>
            <person name="Loffler F."/>
        </authorList>
    </citation>
    <scope>NUCLEOTIDE SEQUENCE</scope>
</reference>
<protein>
    <recommendedName>
        <fullName evidence="2">histidine kinase</fullName>
        <ecNumber evidence="2">2.7.13.3</ecNumber>
    </recommendedName>
</protein>
<sequence>MSKAEKLFQPFQRFHSEMEFSGTGVGLSTVKRIIDRHEGQIWAESEEGKGATFNFTLNEQ</sequence>
<dbReference type="Pfam" id="PF02518">
    <property type="entry name" value="HATPase_c"/>
    <property type="match status" value="1"/>
</dbReference>
<dbReference type="InterPro" id="IPR005467">
    <property type="entry name" value="His_kinase_dom"/>
</dbReference>
<dbReference type="PRINTS" id="PR00344">
    <property type="entry name" value="BCTRLSENSOR"/>
</dbReference>
<dbReference type="GO" id="GO:0000156">
    <property type="term" value="F:phosphorelay response regulator activity"/>
    <property type="evidence" value="ECO:0007669"/>
    <property type="project" value="TreeGrafter"/>
</dbReference>
<evidence type="ECO:0000256" key="2">
    <source>
        <dbReference type="ARBA" id="ARBA00012438"/>
    </source>
</evidence>
<dbReference type="AlphaFoldDB" id="A0A645CR21"/>
<evidence type="ECO:0000313" key="6">
    <source>
        <dbReference type="EMBL" id="MPM79357.1"/>
    </source>
</evidence>
<proteinExistence type="predicted"/>
<dbReference type="EC" id="2.7.13.3" evidence="2"/>
<comment type="caution">
    <text evidence="6">The sequence shown here is derived from an EMBL/GenBank/DDBJ whole genome shotgun (WGS) entry which is preliminary data.</text>
</comment>
<evidence type="ECO:0000259" key="5">
    <source>
        <dbReference type="PROSITE" id="PS50109"/>
    </source>
</evidence>
<organism evidence="6">
    <name type="scientific">bioreactor metagenome</name>
    <dbReference type="NCBI Taxonomy" id="1076179"/>
    <lineage>
        <taxon>unclassified sequences</taxon>
        <taxon>metagenomes</taxon>
        <taxon>ecological metagenomes</taxon>
    </lineage>
</organism>
<dbReference type="InterPro" id="IPR036890">
    <property type="entry name" value="HATPase_C_sf"/>
</dbReference>
<name>A0A645CR21_9ZZZZ</name>
<dbReference type="PROSITE" id="PS50109">
    <property type="entry name" value="HIS_KIN"/>
    <property type="match status" value="1"/>
</dbReference>
<dbReference type="Gene3D" id="3.30.565.10">
    <property type="entry name" value="Histidine kinase-like ATPase, C-terminal domain"/>
    <property type="match status" value="1"/>
</dbReference>
<dbReference type="EMBL" id="VSSQ01029287">
    <property type="protein sequence ID" value="MPM79357.1"/>
    <property type="molecule type" value="Genomic_DNA"/>
</dbReference>
<dbReference type="GO" id="GO:0004673">
    <property type="term" value="F:protein histidine kinase activity"/>
    <property type="evidence" value="ECO:0007669"/>
    <property type="project" value="UniProtKB-EC"/>
</dbReference>
<evidence type="ECO:0000256" key="3">
    <source>
        <dbReference type="ARBA" id="ARBA00022679"/>
    </source>
</evidence>
<comment type="catalytic activity">
    <reaction evidence="1">
        <text>ATP + protein L-histidine = ADP + protein N-phospho-L-histidine.</text>
        <dbReference type="EC" id="2.7.13.3"/>
    </reaction>
</comment>
<gene>
    <name evidence="6" type="primary">cph1_2</name>
    <name evidence="6" type="ORF">SDC9_126390</name>
</gene>
<feature type="domain" description="Histidine kinase" evidence="5">
    <location>
        <begin position="1"/>
        <end position="60"/>
    </location>
</feature>
<dbReference type="PANTHER" id="PTHR42878">
    <property type="entry name" value="TWO-COMPONENT HISTIDINE KINASE"/>
    <property type="match status" value="1"/>
</dbReference>